<dbReference type="EMBL" id="CP064781">
    <property type="protein sequence ID" value="QRJ64312.1"/>
    <property type="molecule type" value="Genomic_DNA"/>
</dbReference>
<proteinExistence type="predicted"/>
<evidence type="ECO:0000313" key="2">
    <source>
        <dbReference type="Proteomes" id="UP000663444"/>
    </source>
</evidence>
<reference evidence="1" key="1">
    <citation type="submission" date="2020-11" db="EMBL/GenBank/DDBJ databases">
        <title>Azospira restricta DSM 18626 genome sequence.</title>
        <authorList>
            <person name="Moe W.M."/>
        </authorList>
    </citation>
    <scope>NUCLEOTIDE SEQUENCE</scope>
    <source>
        <strain evidence="1">DSM 18626</strain>
    </source>
</reference>
<dbReference type="KEGG" id="ares:IWH25_02870"/>
<protein>
    <submittedName>
        <fullName evidence="1">YjfB family protein</fullName>
    </submittedName>
</protein>
<name>A0A974SPZ2_9RHOO</name>
<dbReference type="Proteomes" id="UP000663444">
    <property type="component" value="Chromosome"/>
</dbReference>
<accession>A0A974SPZ2</accession>
<dbReference type="AlphaFoldDB" id="A0A974SPZ2"/>
<organism evidence="1 2">
    <name type="scientific">Azospira restricta</name>
    <dbReference type="NCBI Taxonomy" id="404405"/>
    <lineage>
        <taxon>Bacteria</taxon>
        <taxon>Pseudomonadati</taxon>
        <taxon>Pseudomonadota</taxon>
        <taxon>Betaproteobacteria</taxon>
        <taxon>Rhodocyclales</taxon>
        <taxon>Rhodocyclaceae</taxon>
        <taxon>Azospira</taxon>
    </lineage>
</organism>
<gene>
    <name evidence="1" type="ORF">IWH25_02870</name>
</gene>
<dbReference type="RefSeq" id="WP_203387855.1">
    <property type="nucleotide sequence ID" value="NZ_CP064781.1"/>
</dbReference>
<keyword evidence="2" id="KW-1185">Reference proteome</keyword>
<evidence type="ECO:0000313" key="1">
    <source>
        <dbReference type="EMBL" id="QRJ64312.1"/>
    </source>
</evidence>
<dbReference type="InterPro" id="IPR025906">
    <property type="entry name" value="YjfB_motility"/>
</dbReference>
<dbReference type="Pfam" id="PF14070">
    <property type="entry name" value="YjfB_motility"/>
    <property type="match status" value="1"/>
</dbReference>
<sequence>MDLAAVASTVSALSAQQAGDAVGTLVLKKALDLQAQNAAQLLAALPQPAPYNNPPHLGGKVDLFA</sequence>